<proteinExistence type="predicted"/>
<accession>A0ABP1RAV9</accession>
<feature type="repeat" description="ANK" evidence="3">
    <location>
        <begin position="1273"/>
        <end position="1309"/>
    </location>
</feature>
<protein>
    <recommendedName>
        <fullName evidence="4">KEN domain-containing protein</fullName>
    </recommendedName>
</protein>
<feature type="domain" description="KEN" evidence="4">
    <location>
        <begin position="42"/>
        <end position="196"/>
    </location>
</feature>
<dbReference type="InterPro" id="IPR002110">
    <property type="entry name" value="Ankyrin_rpt"/>
</dbReference>
<dbReference type="SMART" id="SM00248">
    <property type="entry name" value="ANK"/>
    <property type="match status" value="4"/>
</dbReference>
<dbReference type="EMBL" id="CAXLJM020000068">
    <property type="protein sequence ID" value="CAL8123162.1"/>
    <property type="molecule type" value="Genomic_DNA"/>
</dbReference>
<comment type="caution">
    <text evidence="5">The sequence shown here is derived from an EMBL/GenBank/DDBJ whole genome shotgun (WGS) entry which is preliminary data.</text>
</comment>
<keyword evidence="2" id="KW-0067">ATP-binding</keyword>
<dbReference type="PROSITE" id="PS51392">
    <property type="entry name" value="KEN"/>
    <property type="match status" value="1"/>
</dbReference>
<evidence type="ECO:0000256" key="3">
    <source>
        <dbReference type="PROSITE-ProRule" id="PRU00023"/>
    </source>
</evidence>
<evidence type="ECO:0000256" key="2">
    <source>
        <dbReference type="ARBA" id="ARBA00022840"/>
    </source>
</evidence>
<evidence type="ECO:0000256" key="1">
    <source>
        <dbReference type="ARBA" id="ARBA00022741"/>
    </source>
</evidence>
<evidence type="ECO:0000313" key="6">
    <source>
        <dbReference type="Proteomes" id="UP001642540"/>
    </source>
</evidence>
<sequence>MTEENGRTHPLGDNLGEAAFVGNMTSPIPLEAILSYPLFWTSSTLLNFVRDAHNCIKDDSNEAFVQLRESMDADLEAVKVIKKDWVEVLDESHWKILKQEGSKAKTQKGRLKSVRQTKSGPYVIQLIRLIRNKSEHFGDFGEDEKNTLGWFTNGQFDQHKFVVYWIEMFPRLLPFMWINFHKFKDADLKLKEYYLSHSSHEKNLRMNLSLGSLVTELIRTLNVHKENGCLLKRYTCEITRPGYNKSQLTVEFRTLNPLIMSMMSWAHTLKIEINKLSICSTWIDHSSNDGSVTEEKTIFNFNKEDEVNDCDWSKPLTLLVGTNLDEKLVMKCLSCEEDEALPENVIFLTSNRNTIIVPDIPKLVRDICQQNPSINIQEWKFNFCELSPAKQIEVLERNVVFQNKNVVFQSLLPKSILEEVQVNPSLLNWVDGEFLHELLTDKTPSLFGDILVQDSEFYIVRRIVSRGSTITSKALRQKSADVFLVTNISLDLLRSLSKSEEVGVELPFNQSELTRRIFWAERESDLQEFWDNYIPPEPKQKKRNFHFLKFTGEDSFQWLGTRGSVKLLQEQKFLDKTTSPLLEDEFLSQIINQRTTLPVVIADKPGMGKSWLLKSLSEKLSQLENHFVILIPMNNFIKTLFHSKENLQKVLTKAAIIETISKFVATTTAETRLLQLWSEMDGSGSQIKCELMFDGLDEVTKHKQEAKEVLKILCQECPHFRLWITVRDQMLAELEQLLSILGNKIVPFEQTDQIRFLHNFWQKGLCVEEGSVEDEVLLKFAEQNTISLLQDDVNKSAFTNEIAGIPLQCRMVAEVYQDHVKQFLQNQRDNNNHNTASLFRNVSLTELYRKMIDKKLEEYLRRGNPNLDLTQGFVDFVRLGAKKVHWYLAIKLLFSECWADKFRLVLINGVKKQTINDIFEFGLVQKQEPLTFVHRTFAEYFIALFTFEIATSTIELDPWSQESYAKFVAETVLDVVSEPFAHDKDKASIIDTAIFKFPVICYFLNTMLENCSKFDNILINSVCQNCHDFQNDLKFECKKSVLLAAVRSDFLHIFKLLFKSLDCKEREELFEKNADYHEFILSVSVRCSSVPFFKYICSVLEDWYREFKNAEYKISKELLYTAIRKGRYKIVKFLVEDKGFGPGTWVELQNSDKDKFSLLHHCLKKSRTDKRSVLDEKMRIIGFLARLDSSILELRDVKGRTPLLLPIDASIMLKRKLVHYGADVNAVGDKYKNTGLHWHCFSMFKGAISPEVYHQMLERFTEENFLRINSISGGNTPLHCAVRTYFDELKHESLVLFKEKGADFNILDGNGNTVLHAAINRDCHPEFIKKLITLGACTKIKNGKGQDALALAESKNSELASLIRNYY</sequence>
<organism evidence="5 6">
    <name type="scientific">Orchesella dallaii</name>
    <dbReference type="NCBI Taxonomy" id="48710"/>
    <lineage>
        <taxon>Eukaryota</taxon>
        <taxon>Metazoa</taxon>
        <taxon>Ecdysozoa</taxon>
        <taxon>Arthropoda</taxon>
        <taxon>Hexapoda</taxon>
        <taxon>Collembola</taxon>
        <taxon>Entomobryomorpha</taxon>
        <taxon>Entomobryoidea</taxon>
        <taxon>Orchesellidae</taxon>
        <taxon>Orchesellinae</taxon>
        <taxon>Orchesella</taxon>
    </lineage>
</organism>
<dbReference type="Gene3D" id="1.20.1440.180">
    <property type="entry name" value="KEN domain"/>
    <property type="match status" value="1"/>
</dbReference>
<evidence type="ECO:0000313" key="5">
    <source>
        <dbReference type="EMBL" id="CAL8123162.1"/>
    </source>
</evidence>
<keyword evidence="6" id="KW-1185">Reference proteome</keyword>
<gene>
    <name evidence="5" type="ORF">ODALV1_LOCUS20113</name>
</gene>
<dbReference type="Pfam" id="PF06479">
    <property type="entry name" value="Ribonuc_2-5A"/>
    <property type="match status" value="1"/>
</dbReference>
<dbReference type="SUPFAM" id="SSF48403">
    <property type="entry name" value="Ankyrin repeat"/>
    <property type="match status" value="1"/>
</dbReference>
<dbReference type="InterPro" id="IPR038357">
    <property type="entry name" value="KEN_sf"/>
</dbReference>
<evidence type="ECO:0000259" key="4">
    <source>
        <dbReference type="PROSITE" id="PS51392"/>
    </source>
</evidence>
<dbReference type="InterPro" id="IPR027417">
    <property type="entry name" value="P-loop_NTPase"/>
</dbReference>
<dbReference type="PANTHER" id="PTHR46844:SF1">
    <property type="entry name" value="SLR5058 PROTEIN"/>
    <property type="match status" value="1"/>
</dbReference>
<dbReference type="Proteomes" id="UP001642540">
    <property type="component" value="Unassembled WGS sequence"/>
</dbReference>
<keyword evidence="1" id="KW-0547">Nucleotide-binding</keyword>
<dbReference type="Gene3D" id="1.25.40.20">
    <property type="entry name" value="Ankyrin repeat-containing domain"/>
    <property type="match status" value="2"/>
</dbReference>
<dbReference type="InterPro" id="IPR007111">
    <property type="entry name" value="NACHT_NTPase"/>
</dbReference>
<dbReference type="Pfam" id="PF05729">
    <property type="entry name" value="NACHT"/>
    <property type="match status" value="1"/>
</dbReference>
<dbReference type="InterPro" id="IPR036770">
    <property type="entry name" value="Ankyrin_rpt-contain_sf"/>
</dbReference>
<reference evidence="5 6" key="1">
    <citation type="submission" date="2024-08" db="EMBL/GenBank/DDBJ databases">
        <authorList>
            <person name="Cucini C."/>
            <person name="Frati F."/>
        </authorList>
    </citation>
    <scope>NUCLEOTIDE SEQUENCE [LARGE SCALE GENOMIC DNA]</scope>
</reference>
<dbReference type="PANTHER" id="PTHR46844">
    <property type="entry name" value="SLR5058 PROTEIN"/>
    <property type="match status" value="1"/>
</dbReference>
<dbReference type="InterPro" id="IPR010513">
    <property type="entry name" value="KEN_dom"/>
</dbReference>
<name>A0ABP1RAV9_9HEXA</name>
<keyword evidence="3" id="KW-0040">ANK repeat</keyword>
<dbReference type="PROSITE" id="PS50088">
    <property type="entry name" value="ANK_REPEAT"/>
    <property type="match status" value="1"/>
</dbReference>
<dbReference type="Gene3D" id="3.40.50.300">
    <property type="entry name" value="P-loop containing nucleotide triphosphate hydrolases"/>
    <property type="match status" value="1"/>
</dbReference>